<keyword evidence="3 8" id="KW-0597">Phosphoprotein</keyword>
<dbReference type="InterPro" id="IPR036097">
    <property type="entry name" value="HisK_dim/P_sf"/>
</dbReference>
<dbReference type="Pfam" id="PF02518">
    <property type="entry name" value="HATPase_c"/>
    <property type="match status" value="1"/>
</dbReference>
<dbReference type="SMART" id="SM00387">
    <property type="entry name" value="HATPase_c"/>
    <property type="match status" value="1"/>
</dbReference>
<comment type="caution">
    <text evidence="12">The sequence shown here is derived from an EMBL/GenBank/DDBJ whole genome shotgun (WGS) entry which is preliminary data.</text>
</comment>
<dbReference type="SUPFAM" id="SSF63829">
    <property type="entry name" value="Calcium-dependent phosphotriesterase"/>
    <property type="match status" value="1"/>
</dbReference>
<evidence type="ECO:0000256" key="7">
    <source>
        <dbReference type="ARBA" id="ARBA00023163"/>
    </source>
</evidence>
<dbReference type="PROSITE" id="PS50110">
    <property type="entry name" value="RESPONSE_REGULATORY"/>
    <property type="match status" value="1"/>
</dbReference>
<dbReference type="OrthoDB" id="717811at2"/>
<dbReference type="GO" id="GO:0043565">
    <property type="term" value="F:sequence-specific DNA binding"/>
    <property type="evidence" value="ECO:0007669"/>
    <property type="project" value="InterPro"/>
</dbReference>
<evidence type="ECO:0000256" key="4">
    <source>
        <dbReference type="ARBA" id="ARBA00022679"/>
    </source>
</evidence>
<comment type="catalytic activity">
    <reaction evidence="1">
        <text>ATP + protein L-histidine = ADP + protein N-phospho-L-histidine.</text>
        <dbReference type="EC" id="2.7.13.3"/>
    </reaction>
</comment>
<dbReference type="Gene3D" id="2.60.40.10">
    <property type="entry name" value="Immunoglobulins"/>
    <property type="match status" value="1"/>
</dbReference>
<dbReference type="CDD" id="cd00082">
    <property type="entry name" value="HisKA"/>
    <property type="match status" value="1"/>
</dbReference>
<evidence type="ECO:0000259" key="10">
    <source>
        <dbReference type="PROSITE" id="PS50109"/>
    </source>
</evidence>
<dbReference type="InterPro" id="IPR015943">
    <property type="entry name" value="WD40/YVTN_repeat-like_dom_sf"/>
</dbReference>
<dbReference type="FunFam" id="3.30.565.10:FF:000006">
    <property type="entry name" value="Sensor histidine kinase WalK"/>
    <property type="match status" value="1"/>
</dbReference>
<dbReference type="PANTHER" id="PTHR43547">
    <property type="entry name" value="TWO-COMPONENT HISTIDINE KINASE"/>
    <property type="match status" value="1"/>
</dbReference>
<evidence type="ECO:0000256" key="3">
    <source>
        <dbReference type="ARBA" id="ARBA00022553"/>
    </source>
</evidence>
<dbReference type="RefSeq" id="WP_136818846.1">
    <property type="nucleotide sequence ID" value="NZ_BMJX01000001.1"/>
</dbReference>
<keyword evidence="6" id="KW-0805">Transcription regulation</keyword>
<sequence length="1349" mass="154265">MKRILFVVFTLSLVVRICAQKLEIQKIGLESGLSNNYIMGITQDKQGFLWFSTESGLNRFDGKKFRIYKKNDLLTPLRSISGNELNTVYADKYDDKIWTATQRNGLNVFDCRTETFKHYKNNPNDPNSIITNDITDIVNANDGNLWIATYYGGFEYFDKKSQKFTHYNRSTLPGLISNSIWSIVEDEKGTVYLGHVSQGMSVISGDRKTVKNYRNDPANPNSLPGNVVNVVYIDKSGNVWVGTDSGLALFDPSTQRFRTFKHAPGNQRSLIADHVLSITQLRNEDLCIGTENGGVSILDIKTNMFSSPEQTEFRNISQGDAVYTLSNQTIRRIFQDSFDNIWIGTYGGGINFISHTSSFFNKWSYSPIPTIENRLSNKTAWGICSDKDGQIWVGTDGGGIDVFREDLKIKALNTANSNLTDNAVLAAFRDSRNDLWFGTFEGGVNVYDTKKSRLTALPLASVTNVRCFSEDKDGYIWVGSSSGIHVLNRSKKRVKFYTKENIYLKENLVRSLYHDALGRIWVGFFGGGLAIYNSDMQLLHDFDTNKNLPSNMVNYIYGDRRGKVWVGTAEGLVCFTEEKQNFRFSSFTEKDGLADSHIRGITEDGEGNIWVSTTRGISFLRVNDSKIFNYDRREGVPLGDFMSGSVAKGRDNKIYFGSKGGVCYFDPTKIPIKINLPQTIITDFAIYDSALEPSGNIQYLPITQKMLLDHDQSTFEVSFNILDYSLHQRVEYSYMLKGLKEVWYNCGEQNTITFRNIPHGSYTLMIRSRIRNQEWRNDVSVLDIEIGPPLWLTWWAKVVYVFSFMGLLFFVLRFYKRRLELENSLVLEKQNNQNELKLHQERLSFFTNITHELRTPLTLILGPLEDLKLQMGDSSVYFSKITTIHKSANRLLKLINQILEFRKADTENKDLYIKKDNLAMLVEEIFLKYRALNQNEKLSFELYVEKDEYNLHYDPDIMTTVLENLISNAAKYTSEGKICLTLRHNRSKESNLVEIEVADTGRGIHADALPQIFDSYFQEKGNMKTGTGLGLALVRKLIQLHQGEITVESMLGKGSVFRFTIDADNRYPHALMLTDEEFKGVDEKAQSQEEVDSREIILVIEDHEDINAYIVDSLSDRYTVHHALHGNEGLEKAYALIPDLIISDIMMPYLDGISLMKKLKEDVRTSHIPIILLTAKDTTESRIEGYEMGADSFIAKPFSARLLKSRILNIFESRKKLLLDLTKNENLKSNVLHASLNQIDREFLEKIRLIIEGSIQTDSLDVDFIATELFMSHSTLYRKIKALTGMTINEFIRKVRISQAEKFFLTGRYTVSEVCYMVGFNSLPYFRQCFKDEFGMNPTDYIKKLKKET</sequence>
<dbReference type="SUPFAM" id="SSF55874">
    <property type="entry name" value="ATPase domain of HSP90 chaperone/DNA topoisomerase II/histidine kinase"/>
    <property type="match status" value="1"/>
</dbReference>
<evidence type="ECO:0000256" key="1">
    <source>
        <dbReference type="ARBA" id="ARBA00000085"/>
    </source>
</evidence>
<dbReference type="PANTHER" id="PTHR43547:SF2">
    <property type="entry name" value="HYBRID SIGNAL TRANSDUCTION HISTIDINE KINASE C"/>
    <property type="match status" value="1"/>
</dbReference>
<dbReference type="CDD" id="cd17574">
    <property type="entry name" value="REC_OmpR"/>
    <property type="match status" value="1"/>
</dbReference>
<dbReference type="Gene3D" id="1.10.10.60">
    <property type="entry name" value="Homeodomain-like"/>
    <property type="match status" value="2"/>
</dbReference>
<dbReference type="Pfam" id="PF00512">
    <property type="entry name" value="HisKA"/>
    <property type="match status" value="1"/>
</dbReference>
<keyword evidence="7" id="KW-0804">Transcription</keyword>
<name>A0A4U0H898_9SPHI</name>
<dbReference type="Gene3D" id="1.10.287.130">
    <property type="match status" value="1"/>
</dbReference>
<dbReference type="InterPro" id="IPR018060">
    <property type="entry name" value="HTH_AraC"/>
</dbReference>
<dbReference type="PROSITE" id="PS01124">
    <property type="entry name" value="HTH_ARAC_FAMILY_2"/>
    <property type="match status" value="1"/>
</dbReference>
<gene>
    <name evidence="12" type="ORF">FAZ19_01585</name>
</gene>
<dbReference type="InterPro" id="IPR011110">
    <property type="entry name" value="Reg_prop"/>
</dbReference>
<dbReference type="InterPro" id="IPR003661">
    <property type="entry name" value="HisK_dim/P_dom"/>
</dbReference>
<dbReference type="InterPro" id="IPR001789">
    <property type="entry name" value="Sig_transdc_resp-reg_receiver"/>
</dbReference>
<dbReference type="InterPro" id="IPR013783">
    <property type="entry name" value="Ig-like_fold"/>
</dbReference>
<evidence type="ECO:0000313" key="13">
    <source>
        <dbReference type="Proteomes" id="UP000309872"/>
    </source>
</evidence>
<reference evidence="12 13" key="1">
    <citation type="submission" date="2019-04" db="EMBL/GenBank/DDBJ databases">
        <title>Sphingobacterium olei sp. nov., isolated from oil-contaminated soil.</title>
        <authorList>
            <person name="Liu B."/>
        </authorList>
    </citation>
    <scope>NUCLEOTIDE SEQUENCE [LARGE SCALE GENOMIC DNA]</scope>
    <source>
        <strain evidence="12 13">Y3L14</strain>
    </source>
</reference>
<dbReference type="Gene3D" id="3.30.565.10">
    <property type="entry name" value="Histidine kinase-like ATPase, C-terminal domain"/>
    <property type="match status" value="1"/>
</dbReference>
<dbReference type="SMART" id="SM00342">
    <property type="entry name" value="HTH_ARAC"/>
    <property type="match status" value="1"/>
</dbReference>
<dbReference type="InterPro" id="IPR005467">
    <property type="entry name" value="His_kinase_dom"/>
</dbReference>
<dbReference type="SUPFAM" id="SSF52172">
    <property type="entry name" value="CheY-like"/>
    <property type="match status" value="1"/>
</dbReference>
<dbReference type="PRINTS" id="PR00344">
    <property type="entry name" value="BCTRLSENSOR"/>
</dbReference>
<feature type="domain" description="Histidine kinase" evidence="10">
    <location>
        <begin position="848"/>
        <end position="1065"/>
    </location>
</feature>
<dbReference type="PROSITE" id="PS50109">
    <property type="entry name" value="HIS_KIN"/>
    <property type="match status" value="1"/>
</dbReference>
<dbReference type="SMART" id="SM00448">
    <property type="entry name" value="REC"/>
    <property type="match status" value="1"/>
</dbReference>
<dbReference type="EC" id="2.7.13.3" evidence="2"/>
<dbReference type="Gene3D" id="2.130.10.10">
    <property type="entry name" value="YVTN repeat-like/Quinoprotein amine dehydrogenase"/>
    <property type="match status" value="2"/>
</dbReference>
<dbReference type="InterPro" id="IPR003594">
    <property type="entry name" value="HATPase_dom"/>
</dbReference>
<accession>A0A4U0H898</accession>
<evidence type="ECO:0000259" key="11">
    <source>
        <dbReference type="PROSITE" id="PS50110"/>
    </source>
</evidence>
<dbReference type="InterPro" id="IPR036890">
    <property type="entry name" value="HATPase_C_sf"/>
</dbReference>
<dbReference type="InterPro" id="IPR004358">
    <property type="entry name" value="Sig_transdc_His_kin-like_C"/>
</dbReference>
<evidence type="ECO:0000256" key="5">
    <source>
        <dbReference type="ARBA" id="ARBA00022777"/>
    </source>
</evidence>
<dbReference type="EMBL" id="SUKA01000001">
    <property type="protein sequence ID" value="TJY67978.1"/>
    <property type="molecule type" value="Genomic_DNA"/>
</dbReference>
<evidence type="ECO:0000256" key="8">
    <source>
        <dbReference type="PROSITE-ProRule" id="PRU00169"/>
    </source>
</evidence>
<evidence type="ECO:0000313" key="12">
    <source>
        <dbReference type="EMBL" id="TJY67978.1"/>
    </source>
</evidence>
<dbReference type="GO" id="GO:0000155">
    <property type="term" value="F:phosphorelay sensor kinase activity"/>
    <property type="evidence" value="ECO:0007669"/>
    <property type="project" value="InterPro"/>
</dbReference>
<dbReference type="Gene3D" id="3.40.50.2300">
    <property type="match status" value="1"/>
</dbReference>
<dbReference type="Proteomes" id="UP000309872">
    <property type="component" value="Unassembled WGS sequence"/>
</dbReference>
<dbReference type="SUPFAM" id="SSF47384">
    <property type="entry name" value="Homodimeric domain of signal transducing histidine kinase"/>
    <property type="match status" value="1"/>
</dbReference>
<organism evidence="12 13">
    <name type="scientific">Sphingobacterium alkalisoli</name>
    <dbReference type="NCBI Taxonomy" id="1874115"/>
    <lineage>
        <taxon>Bacteria</taxon>
        <taxon>Pseudomonadati</taxon>
        <taxon>Bacteroidota</taxon>
        <taxon>Sphingobacteriia</taxon>
        <taxon>Sphingobacteriales</taxon>
        <taxon>Sphingobacteriaceae</taxon>
        <taxon>Sphingobacterium</taxon>
    </lineage>
</organism>
<dbReference type="InterPro" id="IPR011123">
    <property type="entry name" value="Y_Y_Y"/>
</dbReference>
<keyword evidence="13" id="KW-1185">Reference proteome</keyword>
<evidence type="ECO:0000259" key="9">
    <source>
        <dbReference type="PROSITE" id="PS01124"/>
    </source>
</evidence>
<feature type="modified residue" description="4-aspartylphosphate" evidence="8">
    <location>
        <position position="1144"/>
    </location>
</feature>
<dbReference type="Pfam" id="PF12833">
    <property type="entry name" value="HTH_18"/>
    <property type="match status" value="1"/>
</dbReference>
<protein>
    <recommendedName>
        <fullName evidence="2">histidine kinase</fullName>
        <ecNumber evidence="2">2.7.13.3</ecNumber>
    </recommendedName>
</protein>
<proteinExistence type="predicted"/>
<dbReference type="Pfam" id="PF07495">
    <property type="entry name" value="Y_Y_Y"/>
    <property type="match status" value="1"/>
</dbReference>
<feature type="domain" description="Response regulatory" evidence="11">
    <location>
        <begin position="1096"/>
        <end position="1211"/>
    </location>
</feature>
<dbReference type="InterPro" id="IPR011006">
    <property type="entry name" value="CheY-like_superfamily"/>
</dbReference>
<dbReference type="GO" id="GO:0003700">
    <property type="term" value="F:DNA-binding transcription factor activity"/>
    <property type="evidence" value="ECO:0007669"/>
    <property type="project" value="InterPro"/>
</dbReference>
<dbReference type="SUPFAM" id="SSF101898">
    <property type="entry name" value="NHL repeat"/>
    <property type="match status" value="1"/>
</dbReference>
<dbReference type="InterPro" id="IPR009057">
    <property type="entry name" value="Homeodomain-like_sf"/>
</dbReference>
<keyword evidence="5" id="KW-0418">Kinase</keyword>
<dbReference type="Pfam" id="PF00072">
    <property type="entry name" value="Response_reg"/>
    <property type="match status" value="1"/>
</dbReference>
<evidence type="ECO:0000256" key="6">
    <source>
        <dbReference type="ARBA" id="ARBA00023015"/>
    </source>
</evidence>
<dbReference type="Pfam" id="PF07494">
    <property type="entry name" value="Reg_prop"/>
    <property type="match status" value="8"/>
</dbReference>
<feature type="domain" description="HTH araC/xylS-type" evidence="9">
    <location>
        <begin position="1245"/>
        <end position="1344"/>
    </location>
</feature>
<evidence type="ECO:0000256" key="2">
    <source>
        <dbReference type="ARBA" id="ARBA00012438"/>
    </source>
</evidence>
<keyword evidence="4" id="KW-0808">Transferase</keyword>
<dbReference type="SUPFAM" id="SSF46689">
    <property type="entry name" value="Homeodomain-like"/>
    <property type="match status" value="1"/>
</dbReference>
<dbReference type="SMART" id="SM00388">
    <property type="entry name" value="HisKA"/>
    <property type="match status" value="1"/>
</dbReference>